<dbReference type="InterPro" id="IPR029063">
    <property type="entry name" value="SAM-dependent_MTases_sf"/>
</dbReference>
<organism evidence="1 2">
    <name type="scientific">Myxacorys almedinensis A</name>
    <dbReference type="NCBI Taxonomy" id="2690445"/>
    <lineage>
        <taxon>Bacteria</taxon>
        <taxon>Bacillati</taxon>
        <taxon>Cyanobacteriota</taxon>
        <taxon>Cyanophyceae</taxon>
        <taxon>Leptolyngbyales</taxon>
        <taxon>Leptolyngbyaceae</taxon>
        <taxon>Myxacorys</taxon>
        <taxon>Myxacorys almedinensis</taxon>
    </lineage>
</organism>
<dbReference type="Proteomes" id="UP000646053">
    <property type="component" value="Unassembled WGS sequence"/>
</dbReference>
<keyword evidence="1" id="KW-0489">Methyltransferase</keyword>
<dbReference type="RefSeq" id="WP_162425043.1">
    <property type="nucleotide sequence ID" value="NZ_WVIE01000032.1"/>
</dbReference>
<evidence type="ECO:0000313" key="2">
    <source>
        <dbReference type="Proteomes" id="UP000646053"/>
    </source>
</evidence>
<name>A0A8J8CPI5_9CYAN</name>
<protein>
    <submittedName>
        <fullName evidence="1">SAM-dependent methyltransferase</fullName>
    </submittedName>
</protein>
<accession>A0A8J8CPI5</accession>
<dbReference type="EMBL" id="WVIE01000032">
    <property type="protein sequence ID" value="NDJ19517.1"/>
    <property type="molecule type" value="Genomic_DNA"/>
</dbReference>
<proteinExistence type="predicted"/>
<gene>
    <name evidence="1" type="ORF">GS601_19880</name>
</gene>
<evidence type="ECO:0000313" key="1">
    <source>
        <dbReference type="EMBL" id="NDJ19517.1"/>
    </source>
</evidence>
<keyword evidence="1" id="KW-0808">Transferase</keyword>
<sequence>MGLRLEQVVPWGRSWAEYCQMFDLTMDDLERTILDVAGGPASFNAEMAGQGRSVISCDPIYQFSAAEIGRRIEETSPVIIEKLETSRDQFVWAGVRSPEQLVATRMAAMRQFLDDFPTGLQQQRYWADALPHLPFEVQQFDLALSSHLLFTYSDQLSLEFHRVSVLELCRVAGEVRIFPLLINMTGERSPFVSPVIEAVRSQGHRVEICAVPYEFQRGGNEMIKIISCAQP</sequence>
<dbReference type="GO" id="GO:0032259">
    <property type="term" value="P:methylation"/>
    <property type="evidence" value="ECO:0007669"/>
    <property type="project" value="UniProtKB-KW"/>
</dbReference>
<reference evidence="1" key="1">
    <citation type="submission" date="2019-12" db="EMBL/GenBank/DDBJ databases">
        <title>High-Quality draft genome sequences of three cyanobacteria isolated from the limestone walls of the Old Cathedral of Coimbra.</title>
        <authorList>
            <person name="Tiago I."/>
            <person name="Soares F."/>
            <person name="Portugal A."/>
        </authorList>
    </citation>
    <scope>NUCLEOTIDE SEQUENCE</scope>
    <source>
        <strain evidence="1">A</strain>
    </source>
</reference>
<comment type="caution">
    <text evidence="1">The sequence shown here is derived from an EMBL/GenBank/DDBJ whole genome shotgun (WGS) entry which is preliminary data.</text>
</comment>
<keyword evidence="2" id="KW-1185">Reference proteome</keyword>
<dbReference type="Gene3D" id="3.40.50.150">
    <property type="entry name" value="Vaccinia Virus protein VP39"/>
    <property type="match status" value="1"/>
</dbReference>
<dbReference type="GO" id="GO:0008168">
    <property type="term" value="F:methyltransferase activity"/>
    <property type="evidence" value="ECO:0007669"/>
    <property type="project" value="UniProtKB-KW"/>
</dbReference>
<dbReference type="AlphaFoldDB" id="A0A8J8CPI5"/>